<feature type="transmembrane region" description="Helical" evidence="2">
    <location>
        <begin position="262"/>
        <end position="282"/>
    </location>
</feature>
<reference evidence="4 5" key="1">
    <citation type="submission" date="2016-07" db="EMBL/GenBank/DDBJ databases">
        <title>Pervasive Adenine N6-methylation of Active Genes in Fungi.</title>
        <authorList>
            <consortium name="DOE Joint Genome Institute"/>
            <person name="Mondo S.J."/>
            <person name="Dannebaum R.O."/>
            <person name="Kuo R.C."/>
            <person name="Labutti K."/>
            <person name="Haridas S."/>
            <person name="Kuo A."/>
            <person name="Salamov A."/>
            <person name="Ahrendt S.R."/>
            <person name="Lipzen A."/>
            <person name="Sullivan W."/>
            <person name="Andreopoulos W.B."/>
            <person name="Clum A."/>
            <person name="Lindquist E."/>
            <person name="Daum C."/>
            <person name="Ramamoorthy G.K."/>
            <person name="Gryganskyi A."/>
            <person name="Culley D."/>
            <person name="Magnuson J.K."/>
            <person name="James T.Y."/>
            <person name="O'Malley M.A."/>
            <person name="Stajich J.E."/>
            <person name="Spatafora J.W."/>
            <person name="Visel A."/>
            <person name="Grigoriev I.V."/>
        </authorList>
    </citation>
    <scope>NUCLEOTIDE SEQUENCE [LARGE SCALE GENOMIC DNA]</scope>
    <source>
        <strain evidence="4 5">CBS 115471</strain>
    </source>
</reference>
<keyword evidence="2" id="KW-0472">Membrane</keyword>
<dbReference type="PANTHER" id="PTHR34502">
    <property type="entry name" value="DUF6594 DOMAIN-CONTAINING PROTEIN-RELATED"/>
    <property type="match status" value="1"/>
</dbReference>
<proteinExistence type="predicted"/>
<dbReference type="InterPro" id="IPR046529">
    <property type="entry name" value="DUF6594"/>
</dbReference>
<sequence>MPPKIEPAASSDANEIKRSDFGSKDAASTTATDSPNTTEGDNNSIKNPDPDGVKSKVGSKISIETSGPSTLKASEALVSHASSHKSQLKKSYYTPPPENKFLLASTFSLTDSGGSSMDFRRFERANARRLLTLEAEIADLDDRLEQMEWKRMGSEDIEKTRRHQEKEEGLKELSALLDVKLDRYYDALLKAKNLSGAFEQTKKKGIFVRSLSAIFTLFFLVIAIVVLYFITKPVARVGALSGFTTAFAIVLISFTNAKRHEVFVGTAAYAAVLVVFVSGNLANTNYYNAYYPNGVEPANLAPIQTMTQTVTLGGGELLTATATVTATQVAVTSIYPTTCTSSTLCATTSSPTGKSAAPKRGSQKMPFGAQFVVCFLLAVLGIL</sequence>
<dbReference type="STRING" id="1231657.A0A1Y1ZM53"/>
<dbReference type="EMBL" id="MCFA01000064">
    <property type="protein sequence ID" value="ORY11087.1"/>
    <property type="molecule type" value="Genomic_DNA"/>
</dbReference>
<dbReference type="OrthoDB" id="3533814at2759"/>
<name>A0A1Y1ZM53_9PLEO</name>
<evidence type="ECO:0000313" key="4">
    <source>
        <dbReference type="EMBL" id="ORY11087.1"/>
    </source>
</evidence>
<feature type="transmembrane region" description="Helical" evidence="2">
    <location>
        <begin position="237"/>
        <end position="255"/>
    </location>
</feature>
<dbReference type="Proteomes" id="UP000193144">
    <property type="component" value="Unassembled WGS sequence"/>
</dbReference>
<feature type="compositionally biased region" description="Polar residues" evidence="1">
    <location>
        <begin position="26"/>
        <end position="46"/>
    </location>
</feature>
<dbReference type="AlphaFoldDB" id="A0A1Y1ZM53"/>
<feature type="region of interest" description="Disordered" evidence="1">
    <location>
        <begin position="1"/>
        <end position="58"/>
    </location>
</feature>
<keyword evidence="5" id="KW-1185">Reference proteome</keyword>
<protein>
    <recommendedName>
        <fullName evidence="3">DUF6594 domain-containing protein</fullName>
    </recommendedName>
</protein>
<gene>
    <name evidence="4" type="ORF">BCR34DRAFT_601542</name>
</gene>
<keyword evidence="2" id="KW-1133">Transmembrane helix</keyword>
<feature type="compositionally biased region" description="Basic and acidic residues" evidence="1">
    <location>
        <begin position="14"/>
        <end position="23"/>
    </location>
</feature>
<evidence type="ECO:0000256" key="1">
    <source>
        <dbReference type="SAM" id="MobiDB-lite"/>
    </source>
</evidence>
<organism evidence="4 5">
    <name type="scientific">Clohesyomyces aquaticus</name>
    <dbReference type="NCBI Taxonomy" id="1231657"/>
    <lineage>
        <taxon>Eukaryota</taxon>
        <taxon>Fungi</taxon>
        <taxon>Dikarya</taxon>
        <taxon>Ascomycota</taxon>
        <taxon>Pezizomycotina</taxon>
        <taxon>Dothideomycetes</taxon>
        <taxon>Pleosporomycetidae</taxon>
        <taxon>Pleosporales</taxon>
        <taxon>Lindgomycetaceae</taxon>
        <taxon>Clohesyomyces</taxon>
    </lineage>
</organism>
<comment type="caution">
    <text evidence="4">The sequence shown here is derived from an EMBL/GenBank/DDBJ whole genome shotgun (WGS) entry which is preliminary data.</text>
</comment>
<evidence type="ECO:0000259" key="3">
    <source>
        <dbReference type="Pfam" id="PF20237"/>
    </source>
</evidence>
<dbReference type="PANTHER" id="PTHR34502:SF5">
    <property type="entry name" value="DUF6594 DOMAIN-CONTAINING PROTEIN"/>
    <property type="match status" value="1"/>
</dbReference>
<keyword evidence="2" id="KW-0812">Transmembrane</keyword>
<evidence type="ECO:0000256" key="2">
    <source>
        <dbReference type="SAM" id="Phobius"/>
    </source>
</evidence>
<feature type="domain" description="DUF6594" evidence="3">
    <location>
        <begin position="116"/>
        <end position="203"/>
    </location>
</feature>
<evidence type="ECO:0000313" key="5">
    <source>
        <dbReference type="Proteomes" id="UP000193144"/>
    </source>
</evidence>
<feature type="domain" description="DUF6594" evidence="3">
    <location>
        <begin position="206"/>
        <end position="274"/>
    </location>
</feature>
<feature type="transmembrane region" description="Helical" evidence="2">
    <location>
        <begin position="365"/>
        <end position="382"/>
    </location>
</feature>
<feature type="transmembrane region" description="Helical" evidence="2">
    <location>
        <begin position="211"/>
        <end position="231"/>
    </location>
</feature>
<accession>A0A1Y1ZM53</accession>
<dbReference type="Pfam" id="PF20237">
    <property type="entry name" value="DUF6594"/>
    <property type="match status" value="2"/>
</dbReference>